<sequence>MYHFTSAEGTTAIRKLLSDVTPEFKESVSDILNFKPISLTFCDDIGYETLNTRDHRKLLTLLYYAGYLTIRDGVFAIPNFEIYMQWVDWVVPALGNLFEYQTLLSMLISGNIVAFKAEFEKINMECLSFYNVGGSKPGKRAEIFYHAL</sequence>
<comment type="caution">
    <text evidence="1">The sequence shown here is derived from an EMBL/GenBank/DDBJ whole genome shotgun (WGS) entry which is preliminary data.</text>
</comment>
<gene>
    <name evidence="1" type="ORF">BC938DRAFT_483121</name>
</gene>
<accession>A0A433QCN7</accession>
<keyword evidence="2" id="KW-1185">Reference proteome</keyword>
<organism evidence="1 2">
    <name type="scientific">Jimgerdemannia flammicorona</name>
    <dbReference type="NCBI Taxonomy" id="994334"/>
    <lineage>
        <taxon>Eukaryota</taxon>
        <taxon>Fungi</taxon>
        <taxon>Fungi incertae sedis</taxon>
        <taxon>Mucoromycota</taxon>
        <taxon>Mucoromycotina</taxon>
        <taxon>Endogonomycetes</taxon>
        <taxon>Endogonales</taxon>
        <taxon>Endogonaceae</taxon>
        <taxon>Jimgerdemannia</taxon>
    </lineage>
</organism>
<dbReference type="AlphaFoldDB" id="A0A433QCN7"/>
<proteinExistence type="predicted"/>
<evidence type="ECO:0000313" key="2">
    <source>
        <dbReference type="Proteomes" id="UP000274822"/>
    </source>
</evidence>
<dbReference type="EMBL" id="RBNJ01008237">
    <property type="protein sequence ID" value="RUS27521.1"/>
    <property type="molecule type" value="Genomic_DNA"/>
</dbReference>
<dbReference type="Proteomes" id="UP000274822">
    <property type="component" value="Unassembled WGS sequence"/>
</dbReference>
<reference evidence="1 2" key="1">
    <citation type="journal article" date="2018" name="New Phytol.">
        <title>Phylogenomics of Endogonaceae and evolution of mycorrhizas within Mucoromycota.</title>
        <authorList>
            <person name="Chang Y."/>
            <person name="Desiro A."/>
            <person name="Na H."/>
            <person name="Sandor L."/>
            <person name="Lipzen A."/>
            <person name="Clum A."/>
            <person name="Barry K."/>
            <person name="Grigoriev I.V."/>
            <person name="Martin F.M."/>
            <person name="Stajich J.E."/>
            <person name="Smith M.E."/>
            <person name="Bonito G."/>
            <person name="Spatafora J.W."/>
        </authorList>
    </citation>
    <scope>NUCLEOTIDE SEQUENCE [LARGE SCALE GENOMIC DNA]</scope>
    <source>
        <strain evidence="1 2">AD002</strain>
    </source>
</reference>
<name>A0A433QCN7_9FUNG</name>
<evidence type="ECO:0000313" key="1">
    <source>
        <dbReference type="EMBL" id="RUS27521.1"/>
    </source>
</evidence>
<protein>
    <submittedName>
        <fullName evidence="1">Uncharacterized protein</fullName>
    </submittedName>
</protein>